<protein>
    <submittedName>
        <fullName evidence="7">Thioredoxin-disulfide reductase</fullName>
    </submittedName>
</protein>
<dbReference type="InterPro" id="IPR050097">
    <property type="entry name" value="Ferredoxin-NADP_redctase_2"/>
</dbReference>
<evidence type="ECO:0000256" key="1">
    <source>
        <dbReference type="ARBA" id="ARBA00022630"/>
    </source>
</evidence>
<dbReference type="AlphaFoldDB" id="A0A2H0TIR5"/>
<evidence type="ECO:0000259" key="6">
    <source>
        <dbReference type="Pfam" id="PF07992"/>
    </source>
</evidence>
<dbReference type="GO" id="GO:0016668">
    <property type="term" value="F:oxidoreductase activity, acting on a sulfur group of donors, NAD(P) as acceptor"/>
    <property type="evidence" value="ECO:0007669"/>
    <property type="project" value="UniProtKB-ARBA"/>
</dbReference>
<dbReference type="InterPro" id="IPR036188">
    <property type="entry name" value="FAD/NAD-bd_sf"/>
</dbReference>
<sequence length="313" mass="33996">MIYDLIIIGGGPAGITAGIYAARQKLNTLLITKSFGGQVTRKAVAIENYPGFEAISGPELIQKFEKHLRKNKIDIERDSATKIKKTGSHFYITTGSKHKFAAKAIIVASGADPRPLEVPGEKEFIGRGVSYCTTCDAPMFSGKTVAVIGGGNAGFEAAIALSKWAKKIYILEYSSKPSADELNQELVRKTKKVQIITNAVLKAIEGNRFVNSIVYEDRKNVKKIILPLEGVFVEIGNIPATGFVKGLVEFSEKDEIKIDPKTNMTKTPGLFAAGDVTDVRWKQIVVAAGEGCKVALSAYGYLRGLQHPAKQYK</sequence>
<keyword evidence="1" id="KW-0285">Flavoprotein</keyword>
<evidence type="ECO:0000313" key="8">
    <source>
        <dbReference type="Proteomes" id="UP000228909"/>
    </source>
</evidence>
<evidence type="ECO:0000256" key="4">
    <source>
        <dbReference type="ARBA" id="ARBA00023157"/>
    </source>
</evidence>
<dbReference type="PRINTS" id="PR00368">
    <property type="entry name" value="FADPNR"/>
</dbReference>
<evidence type="ECO:0000313" key="7">
    <source>
        <dbReference type="EMBL" id="PIR71442.1"/>
    </source>
</evidence>
<keyword evidence="3" id="KW-0560">Oxidoreductase</keyword>
<comment type="caution">
    <text evidence="7">The sequence shown here is derived from an EMBL/GenBank/DDBJ whole genome shotgun (WGS) entry which is preliminary data.</text>
</comment>
<dbReference type="PANTHER" id="PTHR48105">
    <property type="entry name" value="THIOREDOXIN REDUCTASE 1-RELATED-RELATED"/>
    <property type="match status" value="1"/>
</dbReference>
<name>A0A2H0TIR5_9BACT</name>
<dbReference type="PRINTS" id="PR00469">
    <property type="entry name" value="PNDRDTASEII"/>
</dbReference>
<dbReference type="InterPro" id="IPR008255">
    <property type="entry name" value="Pyr_nucl-diS_OxRdtase_2_AS"/>
</dbReference>
<accession>A0A2H0TIR5</accession>
<evidence type="ECO:0000256" key="5">
    <source>
        <dbReference type="ARBA" id="ARBA00023284"/>
    </source>
</evidence>
<dbReference type="Proteomes" id="UP000228909">
    <property type="component" value="Unassembled WGS sequence"/>
</dbReference>
<gene>
    <name evidence="7" type="ORF">COU43_02715</name>
</gene>
<dbReference type="Gene3D" id="3.50.50.60">
    <property type="entry name" value="FAD/NAD(P)-binding domain"/>
    <property type="match status" value="2"/>
</dbReference>
<keyword evidence="4" id="KW-1015">Disulfide bond</keyword>
<dbReference type="SUPFAM" id="SSF51905">
    <property type="entry name" value="FAD/NAD(P)-binding domain"/>
    <property type="match status" value="1"/>
</dbReference>
<dbReference type="PROSITE" id="PS00573">
    <property type="entry name" value="PYRIDINE_REDOX_2"/>
    <property type="match status" value="1"/>
</dbReference>
<dbReference type="Pfam" id="PF07992">
    <property type="entry name" value="Pyr_redox_2"/>
    <property type="match status" value="1"/>
</dbReference>
<evidence type="ECO:0000256" key="3">
    <source>
        <dbReference type="ARBA" id="ARBA00023002"/>
    </source>
</evidence>
<dbReference type="EMBL" id="PFCK01000075">
    <property type="protein sequence ID" value="PIR71442.1"/>
    <property type="molecule type" value="Genomic_DNA"/>
</dbReference>
<evidence type="ECO:0000256" key="2">
    <source>
        <dbReference type="ARBA" id="ARBA00022827"/>
    </source>
</evidence>
<organism evidence="7 8">
    <name type="scientific">Candidatus Nealsonbacteria bacterium CG10_big_fil_rev_8_21_14_0_10_37_25</name>
    <dbReference type="NCBI Taxonomy" id="1974711"/>
    <lineage>
        <taxon>Bacteria</taxon>
        <taxon>Candidatus Nealsoniibacteriota</taxon>
    </lineage>
</organism>
<keyword evidence="2" id="KW-0274">FAD</keyword>
<dbReference type="InterPro" id="IPR023753">
    <property type="entry name" value="FAD/NAD-binding_dom"/>
</dbReference>
<keyword evidence="5" id="KW-0676">Redox-active center</keyword>
<proteinExistence type="predicted"/>
<reference evidence="8" key="1">
    <citation type="submission" date="2017-09" db="EMBL/GenBank/DDBJ databases">
        <title>Depth-based differentiation of microbial function through sediment-hosted aquifers and enrichment of novel symbionts in the deep terrestrial subsurface.</title>
        <authorList>
            <person name="Probst A.J."/>
            <person name="Ladd B."/>
            <person name="Jarett J.K."/>
            <person name="Geller-Mcgrath D.E."/>
            <person name="Sieber C.M.K."/>
            <person name="Emerson J.B."/>
            <person name="Anantharaman K."/>
            <person name="Thomas B.C."/>
            <person name="Malmstrom R."/>
            <person name="Stieglmeier M."/>
            <person name="Klingl A."/>
            <person name="Woyke T."/>
            <person name="Ryan C.M."/>
            <person name="Banfield J.F."/>
        </authorList>
    </citation>
    <scope>NUCLEOTIDE SEQUENCE [LARGE SCALE GENOMIC DNA]</scope>
</reference>
<feature type="domain" description="FAD/NAD(P)-binding" evidence="6">
    <location>
        <begin position="3"/>
        <end position="291"/>
    </location>
</feature>